<reference evidence="1" key="1">
    <citation type="journal article" date="2005" name="PLoS Biol.">
        <title>The genomes of Oryza sativa: a history of duplications.</title>
        <authorList>
            <person name="Yu J."/>
            <person name="Wang J."/>
            <person name="Lin W."/>
            <person name="Li S."/>
            <person name="Li H."/>
            <person name="Zhou J."/>
            <person name="Ni P."/>
            <person name="Dong W."/>
            <person name="Hu S."/>
            <person name="Zeng C."/>
            <person name="Zhang J."/>
            <person name="Zhang Y."/>
            <person name="Li R."/>
            <person name="Xu Z."/>
            <person name="Li S."/>
            <person name="Li X."/>
            <person name="Zheng H."/>
            <person name="Cong L."/>
            <person name="Lin L."/>
            <person name="Yin J."/>
            <person name="Geng J."/>
            <person name="Li G."/>
            <person name="Shi J."/>
            <person name="Liu J."/>
            <person name="Lv H."/>
            <person name="Li J."/>
            <person name="Wang J."/>
            <person name="Deng Y."/>
            <person name="Ran L."/>
            <person name="Shi X."/>
            <person name="Wang X."/>
            <person name="Wu Q."/>
            <person name="Li C."/>
            <person name="Ren X."/>
            <person name="Wang J."/>
            <person name="Wang X."/>
            <person name="Li D."/>
            <person name="Liu D."/>
            <person name="Zhang X."/>
            <person name="Ji Z."/>
            <person name="Zhao W."/>
            <person name="Sun Y."/>
            <person name="Zhang Z."/>
            <person name="Bao J."/>
            <person name="Han Y."/>
            <person name="Dong L."/>
            <person name="Ji J."/>
            <person name="Chen P."/>
            <person name="Wu S."/>
            <person name="Liu J."/>
            <person name="Xiao Y."/>
            <person name="Bu D."/>
            <person name="Tan J."/>
            <person name="Yang L."/>
            <person name="Ye C."/>
            <person name="Zhang J."/>
            <person name="Xu J."/>
            <person name="Zhou Y."/>
            <person name="Yu Y."/>
            <person name="Zhang B."/>
            <person name="Zhuang S."/>
            <person name="Wei H."/>
            <person name="Liu B."/>
            <person name="Lei M."/>
            <person name="Yu H."/>
            <person name="Li Y."/>
            <person name="Xu H."/>
            <person name="Wei S."/>
            <person name="He X."/>
            <person name="Fang L."/>
            <person name="Zhang Z."/>
            <person name="Zhang Y."/>
            <person name="Huang X."/>
            <person name="Su Z."/>
            <person name="Tong W."/>
            <person name="Li J."/>
            <person name="Tong Z."/>
            <person name="Li S."/>
            <person name="Ye J."/>
            <person name="Wang L."/>
            <person name="Fang L."/>
            <person name="Lei T."/>
            <person name="Chen C."/>
            <person name="Chen H."/>
            <person name="Xu Z."/>
            <person name="Li H."/>
            <person name="Huang H."/>
            <person name="Zhang F."/>
            <person name="Xu H."/>
            <person name="Li N."/>
            <person name="Zhao C."/>
            <person name="Li S."/>
            <person name="Dong L."/>
            <person name="Huang Y."/>
            <person name="Li L."/>
            <person name="Xi Y."/>
            <person name="Qi Q."/>
            <person name="Li W."/>
            <person name="Zhang B."/>
            <person name="Hu W."/>
            <person name="Zhang Y."/>
            <person name="Tian X."/>
            <person name="Jiao Y."/>
            <person name="Liang X."/>
            <person name="Jin J."/>
            <person name="Gao L."/>
            <person name="Zheng W."/>
            <person name="Hao B."/>
            <person name="Liu S."/>
            <person name="Wang W."/>
            <person name="Yuan L."/>
            <person name="Cao M."/>
            <person name="McDermott J."/>
            <person name="Samudrala R."/>
            <person name="Wang J."/>
            <person name="Wong G.K."/>
            <person name="Yang H."/>
        </authorList>
    </citation>
    <scope>NUCLEOTIDE SEQUENCE [LARGE SCALE GENOMIC DNA]</scope>
</reference>
<evidence type="ECO:0000313" key="1">
    <source>
        <dbReference type="EMBL" id="EEE52232.1"/>
    </source>
</evidence>
<organism evidence="1">
    <name type="scientific">Oryza sativa subsp. japonica</name>
    <name type="common">Rice</name>
    <dbReference type="NCBI Taxonomy" id="39947"/>
    <lineage>
        <taxon>Eukaryota</taxon>
        <taxon>Viridiplantae</taxon>
        <taxon>Streptophyta</taxon>
        <taxon>Embryophyta</taxon>
        <taxon>Tracheophyta</taxon>
        <taxon>Spermatophyta</taxon>
        <taxon>Magnoliopsida</taxon>
        <taxon>Liliopsida</taxon>
        <taxon>Poales</taxon>
        <taxon>Poaceae</taxon>
        <taxon>BOP clade</taxon>
        <taxon>Oryzoideae</taxon>
        <taxon>Oryzeae</taxon>
        <taxon>Oryzinae</taxon>
        <taxon>Oryza</taxon>
        <taxon>Oryza sativa</taxon>
    </lineage>
</organism>
<proteinExistence type="predicted"/>
<dbReference type="Pfam" id="PF03140">
    <property type="entry name" value="DUF247"/>
    <property type="match status" value="1"/>
</dbReference>
<name>B9GB26_ORYSJ</name>
<dbReference type="AlphaFoldDB" id="B9GB26"/>
<reference evidence="1" key="2">
    <citation type="submission" date="2008-12" db="EMBL/GenBank/DDBJ databases">
        <title>Improved gene annotation of the rice (Oryza sativa) genomes.</title>
        <authorList>
            <person name="Wang J."/>
            <person name="Li R."/>
            <person name="Fan W."/>
            <person name="Huang Q."/>
            <person name="Zhang J."/>
            <person name="Zhou Y."/>
            <person name="Hu Y."/>
            <person name="Zi S."/>
            <person name="Li J."/>
            <person name="Ni P."/>
            <person name="Zheng H."/>
            <person name="Zhang Y."/>
            <person name="Zhao M."/>
            <person name="Hao Q."/>
            <person name="McDermott J."/>
            <person name="Samudrala R."/>
            <person name="Kristiansen K."/>
            <person name="Wong G.K.-S."/>
        </authorList>
    </citation>
    <scope>NUCLEOTIDE SEQUENCE</scope>
</reference>
<protein>
    <submittedName>
        <fullName evidence="1">Uncharacterized protein</fullName>
    </submittedName>
</protein>
<gene>
    <name evidence="1" type="ORF">OsJ_34162</name>
</gene>
<sequence>MAFEWLHPGGTGNNNNNVIAFVCFMDQLINATDDVALAAEVQGGSSSRAVWAATT</sequence>
<dbReference type="Proteomes" id="UP000007752">
    <property type="component" value="Chromosome 11"/>
</dbReference>
<accession>B9GB26</accession>
<dbReference type="EMBL" id="CM000148">
    <property type="protein sequence ID" value="EEE52232.1"/>
    <property type="molecule type" value="Genomic_DNA"/>
</dbReference>
<dbReference type="InterPro" id="IPR004158">
    <property type="entry name" value="DUF247_pln"/>
</dbReference>